<dbReference type="EMBL" id="BJYT01000007">
    <property type="protein sequence ID" value="GEO09722.1"/>
    <property type="molecule type" value="Genomic_DNA"/>
</dbReference>
<dbReference type="InterPro" id="IPR011059">
    <property type="entry name" value="Metal-dep_hydrolase_composite"/>
</dbReference>
<keyword evidence="3 5" id="KW-0378">Hydrolase</keyword>
<evidence type="ECO:0000256" key="4">
    <source>
        <dbReference type="ARBA" id="ARBA00023277"/>
    </source>
</evidence>
<dbReference type="InterPro" id="IPR003764">
    <property type="entry name" value="GlcNAc_6-P_deAcase"/>
</dbReference>
<keyword evidence="11" id="KW-1185">Reference proteome</keyword>
<protein>
    <submittedName>
        <fullName evidence="10">N-acetylglucosamine-6-phosphate deacetylase</fullName>
    </submittedName>
</protein>
<dbReference type="GO" id="GO:0008448">
    <property type="term" value="F:N-acetylglucosamine-6-phosphate deacetylase activity"/>
    <property type="evidence" value="ECO:0007669"/>
    <property type="project" value="InterPro"/>
</dbReference>
<evidence type="ECO:0000259" key="9">
    <source>
        <dbReference type="Pfam" id="PF01979"/>
    </source>
</evidence>
<organism evidence="10 11">
    <name type="scientific">Segetibacter aerophilus</name>
    <dbReference type="NCBI Taxonomy" id="670293"/>
    <lineage>
        <taxon>Bacteria</taxon>
        <taxon>Pseudomonadati</taxon>
        <taxon>Bacteroidota</taxon>
        <taxon>Chitinophagia</taxon>
        <taxon>Chitinophagales</taxon>
        <taxon>Chitinophagaceae</taxon>
        <taxon>Segetibacter</taxon>
    </lineage>
</organism>
<keyword evidence="2 8" id="KW-0479">Metal-binding</keyword>
<feature type="binding site" evidence="7">
    <location>
        <position position="140"/>
    </location>
    <ligand>
        <name>substrate</name>
    </ligand>
</feature>
<dbReference type="Gene3D" id="3.20.20.140">
    <property type="entry name" value="Metal-dependent hydrolases"/>
    <property type="match status" value="1"/>
</dbReference>
<dbReference type="InterPro" id="IPR032466">
    <property type="entry name" value="Metal_Hydrolase"/>
</dbReference>
<dbReference type="GO" id="GO:0006046">
    <property type="term" value="P:N-acetylglucosamine catabolic process"/>
    <property type="evidence" value="ECO:0007669"/>
    <property type="project" value="TreeGrafter"/>
</dbReference>
<sequence>MIHAHEATRIFTGEEWLMDQTILVENEIIRDIVPTKEVPPNSIITSYVSGFLAPCFIDIQIYGAKGSLLAVDPTAESLQKTYEYCKAGGAPYYQPTVATNSYDVFYKCIDAVRDYRHKGGKGVIGLHVEGPWISKAKKGAHVESFIHSPTIEQATSLLEYGKGVITMITLAPEVCCTEAIKLIQSYGVIISAGHSNATYDEANEGFAKGIHAATHLYNAMSPLQHRAPGIVGSVLNHEKVMASIVADGFHVDFAAIAIAKKIMQQKLFFITDAVTETNEGYYPHTLVGDKYESNGILSGSALTMAKCVSNAVEEVGIELSEALRMASLYPAQVMKLDNQFGRIAPGYKASFVNMNDELGVLQTVD</sequence>
<proteinExistence type="inferred from homology"/>
<feature type="binding site" evidence="7">
    <location>
        <position position="250"/>
    </location>
    <ligand>
        <name>substrate</name>
    </ligand>
</feature>
<dbReference type="AlphaFoldDB" id="A0A512BCN1"/>
<comment type="cofactor">
    <cofactor evidence="8">
        <name>a divalent metal cation</name>
        <dbReference type="ChEBI" id="CHEBI:60240"/>
    </cofactor>
    <text evidence="8">Binds 1 divalent metal cation per subunit.</text>
</comment>
<evidence type="ECO:0000256" key="8">
    <source>
        <dbReference type="PIRSR" id="PIRSR038994-3"/>
    </source>
</evidence>
<dbReference type="InterPro" id="IPR006680">
    <property type="entry name" value="Amidohydro-rel"/>
</dbReference>
<gene>
    <name evidence="10" type="ORF">SAE01_22180</name>
</gene>
<evidence type="ECO:0000256" key="6">
    <source>
        <dbReference type="PIRSR" id="PIRSR038994-1"/>
    </source>
</evidence>
<dbReference type="PANTHER" id="PTHR11113">
    <property type="entry name" value="N-ACETYLGLUCOSAMINE-6-PHOSPHATE DEACETYLASE"/>
    <property type="match status" value="1"/>
</dbReference>
<name>A0A512BCN1_9BACT</name>
<feature type="binding site" evidence="7">
    <location>
        <position position="226"/>
    </location>
    <ligand>
        <name>substrate</name>
    </ligand>
</feature>
<accession>A0A512BCN1</accession>
<dbReference type="NCBIfam" id="TIGR00221">
    <property type="entry name" value="nagA"/>
    <property type="match status" value="1"/>
</dbReference>
<dbReference type="OrthoDB" id="9776488at2"/>
<dbReference type="GO" id="GO:0046872">
    <property type="term" value="F:metal ion binding"/>
    <property type="evidence" value="ECO:0007669"/>
    <property type="project" value="UniProtKB-KW"/>
</dbReference>
<dbReference type="PANTHER" id="PTHR11113:SF14">
    <property type="entry name" value="N-ACETYLGLUCOSAMINE-6-PHOSPHATE DEACETYLASE"/>
    <property type="match status" value="1"/>
</dbReference>
<keyword evidence="4 5" id="KW-0119">Carbohydrate metabolism</keyword>
<feature type="binding site" evidence="7">
    <location>
        <begin position="218"/>
        <end position="219"/>
    </location>
    <ligand>
        <name>substrate</name>
    </ligand>
</feature>
<feature type="domain" description="Amidohydrolase-related" evidence="9">
    <location>
        <begin position="108"/>
        <end position="354"/>
    </location>
</feature>
<comment type="caution">
    <text evidence="10">The sequence shown here is derived from an EMBL/GenBank/DDBJ whole genome shotgun (WGS) entry which is preliminary data.</text>
</comment>
<evidence type="ECO:0000313" key="11">
    <source>
        <dbReference type="Proteomes" id="UP000321513"/>
    </source>
</evidence>
<evidence type="ECO:0000256" key="7">
    <source>
        <dbReference type="PIRSR" id="PIRSR038994-2"/>
    </source>
</evidence>
<evidence type="ECO:0000313" key="10">
    <source>
        <dbReference type="EMBL" id="GEO09722.1"/>
    </source>
</evidence>
<dbReference type="Pfam" id="PF01979">
    <property type="entry name" value="Amidohydro_1"/>
    <property type="match status" value="1"/>
</dbReference>
<dbReference type="PIRSF" id="PIRSF038994">
    <property type="entry name" value="NagA"/>
    <property type="match status" value="1"/>
</dbReference>
<dbReference type="Pfam" id="PF22643">
    <property type="entry name" value="NagA_N"/>
    <property type="match status" value="1"/>
</dbReference>
<evidence type="ECO:0000256" key="3">
    <source>
        <dbReference type="ARBA" id="ARBA00022801"/>
    </source>
</evidence>
<evidence type="ECO:0000256" key="5">
    <source>
        <dbReference type="PIRNR" id="PIRNR038994"/>
    </source>
</evidence>
<evidence type="ECO:0000256" key="2">
    <source>
        <dbReference type="ARBA" id="ARBA00022723"/>
    </source>
</evidence>
<evidence type="ECO:0000256" key="1">
    <source>
        <dbReference type="ARBA" id="ARBA00010716"/>
    </source>
</evidence>
<dbReference type="SUPFAM" id="SSF51338">
    <property type="entry name" value="Composite domain of metallo-dependent hydrolases"/>
    <property type="match status" value="1"/>
</dbReference>
<dbReference type="Gene3D" id="2.30.40.10">
    <property type="entry name" value="Urease, subunit C, domain 1"/>
    <property type="match status" value="1"/>
</dbReference>
<dbReference type="SUPFAM" id="SSF51556">
    <property type="entry name" value="Metallo-dependent hydrolases"/>
    <property type="match status" value="1"/>
</dbReference>
<dbReference type="Proteomes" id="UP000321513">
    <property type="component" value="Unassembled WGS sequence"/>
</dbReference>
<reference evidence="10 11" key="1">
    <citation type="submission" date="2019-07" db="EMBL/GenBank/DDBJ databases">
        <title>Whole genome shotgun sequence of Segetibacter aerophilus NBRC 106135.</title>
        <authorList>
            <person name="Hosoyama A."/>
            <person name="Uohara A."/>
            <person name="Ohji S."/>
            <person name="Ichikawa N."/>
        </authorList>
    </citation>
    <scope>NUCLEOTIDE SEQUENCE [LARGE SCALE GENOMIC DNA]</scope>
    <source>
        <strain evidence="10 11">NBRC 106135</strain>
    </source>
</reference>
<comment type="similarity">
    <text evidence="1 5">Belongs to the metallo-dependent hydrolases superfamily. NagA family.</text>
</comment>
<feature type="binding site" evidence="8">
    <location>
        <position position="215"/>
    </location>
    <ligand>
        <name>Zn(2+)</name>
        <dbReference type="ChEBI" id="CHEBI:29105"/>
    </ligand>
</feature>
<feature type="active site" description="Proton donor/acceptor" evidence="6">
    <location>
        <position position="272"/>
    </location>
</feature>
<feature type="binding site" evidence="8">
    <location>
        <position position="129"/>
    </location>
    <ligand>
        <name>Zn(2+)</name>
        <dbReference type="ChEBI" id="CHEBI:29105"/>
    </ligand>
</feature>
<feature type="binding site" evidence="7">
    <location>
        <begin position="297"/>
        <end position="299"/>
    </location>
    <ligand>
        <name>substrate</name>
    </ligand>
</feature>
<feature type="binding site" evidence="8">
    <location>
        <position position="194"/>
    </location>
    <ligand>
        <name>Zn(2+)</name>
        <dbReference type="ChEBI" id="CHEBI:29105"/>
    </ligand>
</feature>
<dbReference type="RefSeq" id="WP_147203834.1">
    <property type="nucleotide sequence ID" value="NZ_BJYT01000007.1"/>
</dbReference>